<evidence type="ECO:0000313" key="1">
    <source>
        <dbReference type="EMBL" id="KRY98087.1"/>
    </source>
</evidence>
<comment type="caution">
    <text evidence="1">The sequence shown here is derived from an EMBL/GenBank/DDBJ whole genome shotgun (WGS) entry which is preliminary data.</text>
</comment>
<dbReference type="Proteomes" id="UP000054805">
    <property type="component" value="Unassembled WGS sequence"/>
</dbReference>
<protein>
    <submittedName>
        <fullName evidence="1">Uncharacterized protein</fullName>
    </submittedName>
</protein>
<dbReference type="AlphaFoldDB" id="A0A0V1GIK7"/>
<evidence type="ECO:0000313" key="2">
    <source>
        <dbReference type="Proteomes" id="UP000054805"/>
    </source>
</evidence>
<dbReference type="EMBL" id="JYDS01001958">
    <property type="protein sequence ID" value="KRY98087.1"/>
    <property type="molecule type" value="Genomic_DNA"/>
</dbReference>
<gene>
    <name evidence="1" type="ORF">T4B_14874</name>
</gene>
<sequence length="79" mass="9306">MLTLMSESDGSLHHMLKKNTDNFCSLHIKQYETIRIWEITFNDFFEIMLIPVKFRLWLSHVISTTLLSSSLPPEHQNIS</sequence>
<proteinExistence type="predicted"/>
<keyword evidence="2" id="KW-1185">Reference proteome</keyword>
<accession>A0A0V1GIK7</accession>
<reference evidence="1 2" key="1">
    <citation type="submission" date="2015-01" db="EMBL/GenBank/DDBJ databases">
        <title>Evolution of Trichinella species and genotypes.</title>
        <authorList>
            <person name="Korhonen P.K."/>
            <person name="Edoardo P."/>
            <person name="Giuseppe L.R."/>
            <person name="Gasser R.B."/>
        </authorList>
    </citation>
    <scope>NUCLEOTIDE SEQUENCE [LARGE SCALE GENOMIC DNA]</scope>
    <source>
        <strain evidence="1">ISS588</strain>
    </source>
</reference>
<organism evidence="1 2">
    <name type="scientific">Trichinella pseudospiralis</name>
    <name type="common">Parasitic roundworm</name>
    <dbReference type="NCBI Taxonomy" id="6337"/>
    <lineage>
        <taxon>Eukaryota</taxon>
        <taxon>Metazoa</taxon>
        <taxon>Ecdysozoa</taxon>
        <taxon>Nematoda</taxon>
        <taxon>Enoplea</taxon>
        <taxon>Dorylaimia</taxon>
        <taxon>Trichinellida</taxon>
        <taxon>Trichinellidae</taxon>
        <taxon>Trichinella</taxon>
    </lineage>
</organism>
<name>A0A0V1GIK7_TRIPS</name>